<accession>A0A9N8ZPN6</accession>
<comment type="caution">
    <text evidence="3">The sequence shown here is derived from an EMBL/GenBank/DDBJ whole genome shotgun (WGS) entry which is preliminary data.</text>
</comment>
<dbReference type="AlphaFoldDB" id="A0A9N8ZPN6"/>
<dbReference type="GO" id="GO:0051260">
    <property type="term" value="P:protein homooligomerization"/>
    <property type="evidence" value="ECO:0007669"/>
    <property type="project" value="InterPro"/>
</dbReference>
<organism evidence="3 4">
    <name type="scientific">Ambispora leptoticha</name>
    <dbReference type="NCBI Taxonomy" id="144679"/>
    <lineage>
        <taxon>Eukaryota</taxon>
        <taxon>Fungi</taxon>
        <taxon>Fungi incertae sedis</taxon>
        <taxon>Mucoromycota</taxon>
        <taxon>Glomeromycotina</taxon>
        <taxon>Glomeromycetes</taxon>
        <taxon>Archaeosporales</taxon>
        <taxon>Ambisporaceae</taxon>
        <taxon>Ambispora</taxon>
    </lineage>
</organism>
<dbReference type="EMBL" id="CAJVPS010000676">
    <property type="protein sequence ID" value="CAG8502648.1"/>
    <property type="molecule type" value="Genomic_DNA"/>
</dbReference>
<reference evidence="3" key="1">
    <citation type="submission" date="2021-06" db="EMBL/GenBank/DDBJ databases">
        <authorList>
            <person name="Kallberg Y."/>
            <person name="Tangrot J."/>
            <person name="Rosling A."/>
        </authorList>
    </citation>
    <scope>NUCLEOTIDE SEQUENCE</scope>
    <source>
        <strain evidence="3">FL130A</strain>
    </source>
</reference>
<sequence>MFSERNKQMMSPTQISPSGNKEYFIDRDGHVFRYILQFYRTGKIPWPDQNNYDGGGVGDLPTNHIGRSLVTGNDNSSARTLSTAAASTLITRQEIENEMDYFQIPAPTHEPITISYPTLAIAKQLDAFINSLKTCFTSIAQNFIVDISIMFYEDKRLPQANLKEVDNENVKMVINELVYKLFHDFALVGFEILDRFGQDIGVYLMETLPGLSWKLTRGYYDRRYFVSLSTTIIDHQGILDNSCLAKRNNV</sequence>
<dbReference type="Gene3D" id="3.30.710.10">
    <property type="entry name" value="Potassium Channel Kv1.1, Chain A"/>
    <property type="match status" value="1"/>
</dbReference>
<keyword evidence="4" id="KW-1185">Reference proteome</keyword>
<name>A0A9N8ZPN6_9GLOM</name>
<dbReference type="Pfam" id="PF02214">
    <property type="entry name" value="BTB_2"/>
    <property type="match status" value="1"/>
</dbReference>
<dbReference type="InterPro" id="IPR011333">
    <property type="entry name" value="SKP1/BTB/POZ_sf"/>
</dbReference>
<feature type="region of interest" description="Disordered" evidence="1">
    <location>
        <begin position="1"/>
        <end position="20"/>
    </location>
</feature>
<proteinExistence type="predicted"/>
<dbReference type="OrthoDB" id="2414723at2759"/>
<dbReference type="Proteomes" id="UP000789508">
    <property type="component" value="Unassembled WGS sequence"/>
</dbReference>
<protein>
    <submittedName>
        <fullName evidence="3">10291_t:CDS:1</fullName>
    </submittedName>
</protein>
<evidence type="ECO:0000256" key="1">
    <source>
        <dbReference type="SAM" id="MobiDB-lite"/>
    </source>
</evidence>
<evidence type="ECO:0000259" key="2">
    <source>
        <dbReference type="Pfam" id="PF02214"/>
    </source>
</evidence>
<gene>
    <name evidence="3" type="ORF">ALEPTO_LOCUS3563</name>
</gene>
<dbReference type="SUPFAM" id="SSF54695">
    <property type="entry name" value="POZ domain"/>
    <property type="match status" value="1"/>
</dbReference>
<evidence type="ECO:0000313" key="3">
    <source>
        <dbReference type="EMBL" id="CAG8502648.1"/>
    </source>
</evidence>
<dbReference type="InterPro" id="IPR003131">
    <property type="entry name" value="T1-type_BTB"/>
</dbReference>
<feature type="compositionally biased region" description="Polar residues" evidence="1">
    <location>
        <begin position="8"/>
        <end position="19"/>
    </location>
</feature>
<feature type="domain" description="Potassium channel tetramerisation-type BTB" evidence="2">
    <location>
        <begin position="14"/>
        <end position="50"/>
    </location>
</feature>
<evidence type="ECO:0000313" key="4">
    <source>
        <dbReference type="Proteomes" id="UP000789508"/>
    </source>
</evidence>